<comment type="caution">
    <text evidence="2">The sequence shown here is derived from an EMBL/GenBank/DDBJ whole genome shotgun (WGS) entry which is preliminary data.</text>
</comment>
<evidence type="ECO:0000313" key="2">
    <source>
        <dbReference type="EMBL" id="KRL20025.1"/>
    </source>
</evidence>
<organism evidence="2 3">
    <name type="scientific">Lactobacillus gallinarum DSM 10532 = JCM 2011</name>
    <dbReference type="NCBI Taxonomy" id="1423748"/>
    <lineage>
        <taxon>Bacteria</taxon>
        <taxon>Bacillati</taxon>
        <taxon>Bacillota</taxon>
        <taxon>Bacilli</taxon>
        <taxon>Lactobacillales</taxon>
        <taxon>Lactobacillaceae</taxon>
        <taxon>Lactobacillus</taxon>
    </lineage>
</organism>
<evidence type="ECO:0000259" key="1">
    <source>
        <dbReference type="Pfam" id="PF03217"/>
    </source>
</evidence>
<gene>
    <name evidence="2" type="ORF">FC37_GL000315</name>
</gene>
<sequence length="69" mass="8141">MKGILKHNSFVYNKEGRRVKANKDHILLRKQSKVSIMNEGHVVTIRGKKFYRIGKNKYIKVRNVDKLSE</sequence>
<proteinExistence type="predicted"/>
<feature type="domain" description="S-layer protein C-terminal" evidence="1">
    <location>
        <begin position="2"/>
        <end position="61"/>
    </location>
</feature>
<protein>
    <recommendedName>
        <fullName evidence="1">S-layer protein C-terminal domain-containing protein</fullName>
    </recommendedName>
</protein>
<dbReference type="Proteomes" id="UP000051311">
    <property type="component" value="Unassembled WGS sequence"/>
</dbReference>
<dbReference type="Pfam" id="PF03217">
    <property type="entry name" value="SlpA"/>
    <property type="match status" value="1"/>
</dbReference>
<evidence type="ECO:0000313" key="3">
    <source>
        <dbReference type="Proteomes" id="UP000051311"/>
    </source>
</evidence>
<reference evidence="2 3" key="1">
    <citation type="journal article" date="2015" name="Genome Announc.">
        <title>Expanding the biotechnology potential of lactobacilli through comparative genomics of 213 strains and associated genera.</title>
        <authorList>
            <person name="Sun Z."/>
            <person name="Harris H.M."/>
            <person name="McCann A."/>
            <person name="Guo C."/>
            <person name="Argimon S."/>
            <person name="Zhang W."/>
            <person name="Yang X."/>
            <person name="Jeffery I.B."/>
            <person name="Cooney J.C."/>
            <person name="Kagawa T.F."/>
            <person name="Liu W."/>
            <person name="Song Y."/>
            <person name="Salvetti E."/>
            <person name="Wrobel A."/>
            <person name="Rasinkangas P."/>
            <person name="Parkhill J."/>
            <person name="Rea M.C."/>
            <person name="O'Sullivan O."/>
            <person name="Ritari J."/>
            <person name="Douillard F.P."/>
            <person name="Paul Ross R."/>
            <person name="Yang R."/>
            <person name="Briner A.E."/>
            <person name="Felis G.E."/>
            <person name="de Vos W.M."/>
            <person name="Barrangou R."/>
            <person name="Klaenhammer T.R."/>
            <person name="Caufield P.W."/>
            <person name="Cui Y."/>
            <person name="Zhang H."/>
            <person name="O'Toole P.W."/>
        </authorList>
    </citation>
    <scope>NUCLEOTIDE SEQUENCE [LARGE SCALE GENOMIC DNA]</scope>
    <source>
        <strain evidence="2 3">DSM 10532</strain>
    </source>
</reference>
<dbReference type="PATRIC" id="fig|1423748.3.peg.333"/>
<name>A0A0R1NJL0_9LACO</name>
<dbReference type="InterPro" id="IPR024968">
    <property type="entry name" value="SlpA_C_lactobacillus"/>
</dbReference>
<dbReference type="AlphaFoldDB" id="A0A0R1NJL0"/>
<dbReference type="EMBL" id="AZEL01000077">
    <property type="protein sequence ID" value="KRL20025.1"/>
    <property type="molecule type" value="Genomic_DNA"/>
</dbReference>
<accession>A0A0R1NJL0</accession>